<dbReference type="InterPro" id="IPR001296">
    <property type="entry name" value="Glyco_trans_1"/>
</dbReference>
<dbReference type="CDD" id="cd03794">
    <property type="entry name" value="GT4_WbuB-like"/>
    <property type="match status" value="1"/>
</dbReference>
<reference evidence="4 5" key="1">
    <citation type="submission" date="2019-10" db="EMBL/GenBank/DDBJ databases">
        <title>Dictyobacter vulcani sp. nov., within the class Ktedonobacteria, isolated from soil of volcanic Mt. Zao.</title>
        <authorList>
            <person name="Zheng Y."/>
            <person name="Wang C.M."/>
            <person name="Sakai Y."/>
            <person name="Abe K."/>
            <person name="Yokota A."/>
            <person name="Yabe S."/>
        </authorList>
    </citation>
    <scope>NUCLEOTIDE SEQUENCE [LARGE SCALE GENOMIC DNA]</scope>
    <source>
        <strain evidence="4 5">W12</strain>
    </source>
</reference>
<gene>
    <name evidence="4" type="ORF">KDW_05260</name>
</gene>
<feature type="domain" description="Glycosyltransferase subfamily 4-like N-terminal" evidence="3">
    <location>
        <begin position="19"/>
        <end position="202"/>
    </location>
</feature>
<evidence type="ECO:0000313" key="5">
    <source>
        <dbReference type="Proteomes" id="UP000326912"/>
    </source>
</evidence>
<evidence type="ECO:0000313" key="4">
    <source>
        <dbReference type="EMBL" id="GER86364.1"/>
    </source>
</evidence>
<dbReference type="PANTHER" id="PTHR45947">
    <property type="entry name" value="SULFOQUINOVOSYL TRANSFERASE SQD2"/>
    <property type="match status" value="1"/>
</dbReference>
<evidence type="ECO:0000259" key="3">
    <source>
        <dbReference type="Pfam" id="PF13579"/>
    </source>
</evidence>
<dbReference type="Pfam" id="PF13579">
    <property type="entry name" value="Glyco_trans_4_4"/>
    <property type="match status" value="1"/>
</dbReference>
<organism evidence="4 5">
    <name type="scientific">Dictyobacter vulcani</name>
    <dbReference type="NCBI Taxonomy" id="2607529"/>
    <lineage>
        <taxon>Bacteria</taxon>
        <taxon>Bacillati</taxon>
        <taxon>Chloroflexota</taxon>
        <taxon>Ktedonobacteria</taxon>
        <taxon>Ktedonobacterales</taxon>
        <taxon>Dictyobacteraceae</taxon>
        <taxon>Dictyobacter</taxon>
    </lineage>
</organism>
<feature type="region of interest" description="Disordered" evidence="1">
    <location>
        <begin position="413"/>
        <end position="442"/>
    </location>
</feature>
<dbReference type="InterPro" id="IPR050194">
    <property type="entry name" value="Glycosyltransferase_grp1"/>
</dbReference>
<dbReference type="PANTHER" id="PTHR45947:SF3">
    <property type="entry name" value="SULFOQUINOVOSYL TRANSFERASE SQD2"/>
    <property type="match status" value="1"/>
</dbReference>
<sequence length="442" mass="49477">MAHILIVTPYYPPEKAAAAVCLSETATHLAQRGHAVTVLTTRPNYPTGIVPPEYRGRLIQEDWCQGVRVVRVWSYTCPNKGFFRRILAQLSFGCLAPILGWKAIGQLDIIIVGSPPLFDAIAGHMLSTFKKCPFIFAIADLWPESAVQLGMLRNRVLIWLAQWLEWSTYRRAALICAVTEGIYTAIIKQGLPPEKVFLLPNGVDINKFRPLPQAQVRLELGWDDRFIALYAGTHGLAQGLTTLLDAAERLLNWADIRFVLVGDGAEKKDLVAQAKQRNLTNVLFLEPQPHEQIPQLLAGADVCLIPLRKLPLFESAIPTKMYEAMACARSIVLSVAGEARRLAEQEAKAAIAVEPENSEELAAAILELYEHPQKANILGQQGRAFVEERFDWKQLIAKLDIRINALVKKDEVSCMPSEQSQPDDRLLEPAQPATWMRKRQRQ</sequence>
<dbReference type="RefSeq" id="WP_151754509.1">
    <property type="nucleotide sequence ID" value="NZ_BKZW01000001.1"/>
</dbReference>
<proteinExistence type="predicted"/>
<dbReference type="Proteomes" id="UP000326912">
    <property type="component" value="Unassembled WGS sequence"/>
</dbReference>
<dbReference type="InterPro" id="IPR028098">
    <property type="entry name" value="Glyco_trans_4-like_N"/>
</dbReference>
<dbReference type="Pfam" id="PF00534">
    <property type="entry name" value="Glycos_transf_1"/>
    <property type="match status" value="1"/>
</dbReference>
<evidence type="ECO:0000259" key="2">
    <source>
        <dbReference type="Pfam" id="PF00534"/>
    </source>
</evidence>
<dbReference type="GO" id="GO:0016758">
    <property type="term" value="F:hexosyltransferase activity"/>
    <property type="evidence" value="ECO:0007669"/>
    <property type="project" value="TreeGrafter"/>
</dbReference>
<dbReference type="AlphaFoldDB" id="A0A5J4KC62"/>
<dbReference type="EMBL" id="BKZW01000001">
    <property type="protein sequence ID" value="GER86364.1"/>
    <property type="molecule type" value="Genomic_DNA"/>
</dbReference>
<dbReference type="SUPFAM" id="SSF53756">
    <property type="entry name" value="UDP-Glycosyltransferase/glycogen phosphorylase"/>
    <property type="match status" value="1"/>
</dbReference>
<comment type="caution">
    <text evidence="4">The sequence shown here is derived from an EMBL/GenBank/DDBJ whole genome shotgun (WGS) entry which is preliminary data.</text>
</comment>
<keyword evidence="5" id="KW-1185">Reference proteome</keyword>
<keyword evidence="4" id="KW-0808">Transferase</keyword>
<feature type="domain" description="Glycosyl transferase family 1" evidence="2">
    <location>
        <begin position="223"/>
        <end position="384"/>
    </location>
</feature>
<protein>
    <submittedName>
        <fullName evidence="4">Glycosyltransferase WbuB</fullName>
    </submittedName>
</protein>
<accession>A0A5J4KC62</accession>
<name>A0A5J4KC62_9CHLR</name>
<dbReference type="Gene3D" id="3.40.50.2000">
    <property type="entry name" value="Glycogen Phosphorylase B"/>
    <property type="match status" value="2"/>
</dbReference>
<evidence type="ECO:0000256" key="1">
    <source>
        <dbReference type="SAM" id="MobiDB-lite"/>
    </source>
</evidence>